<dbReference type="AlphaFoldDB" id="A0A2D1U3D9"/>
<dbReference type="GO" id="GO:0030170">
    <property type="term" value="F:pyridoxal phosphate binding"/>
    <property type="evidence" value="ECO:0007669"/>
    <property type="project" value="InterPro"/>
</dbReference>
<dbReference type="OrthoDB" id="9813880at2"/>
<organism evidence="2 3">
    <name type="scientific">Pedobacter ginsengisoli</name>
    <dbReference type="NCBI Taxonomy" id="363852"/>
    <lineage>
        <taxon>Bacteria</taxon>
        <taxon>Pseudomonadati</taxon>
        <taxon>Bacteroidota</taxon>
        <taxon>Sphingobacteriia</taxon>
        <taxon>Sphingobacteriales</taxon>
        <taxon>Sphingobacteriaceae</taxon>
        <taxon>Pedobacter</taxon>
    </lineage>
</organism>
<dbReference type="KEGG" id="pgs:CPT03_06295"/>
<gene>
    <name evidence="2" type="ORF">CPT03_06295</name>
</gene>
<dbReference type="Gene3D" id="3.40.640.10">
    <property type="entry name" value="Type I PLP-dependent aspartate aminotransferase-like (Major domain)"/>
    <property type="match status" value="1"/>
</dbReference>
<dbReference type="Pfam" id="PF00155">
    <property type="entry name" value="Aminotran_1_2"/>
    <property type="match status" value="1"/>
</dbReference>
<name>A0A2D1U3D9_9SPHI</name>
<dbReference type="SUPFAM" id="SSF53383">
    <property type="entry name" value="PLP-dependent transferases"/>
    <property type="match status" value="1"/>
</dbReference>
<evidence type="ECO:0000313" key="2">
    <source>
        <dbReference type="EMBL" id="ATP56098.1"/>
    </source>
</evidence>
<accession>A0A2D1U3D9</accession>
<sequence>MIKFTSDELKVVKKIEVLKNEAGSHSPSFFTFKQKLPEVDIKVDACFLSNPYATDLFIEYFNREILNTGNIRDLLESYPSQNGVIAEILADFLKVDSGNIFIGNGAIEIIQAVIHNFTKRKILITIPTFSSYYEYVKEGIEVVYYNLEKENNYNLNVEEYIAFVKLNRPDTIVLINPNNPNGGYTKAADVCRIIEELSFVDNIIIDESFIHFAYESESYQLVSLSHLVKEHPNVIVLKSMSKDFGIAGVRAGYGVMRKEYVDLLLKNGYLWNSNGFAEYFFRLYTRADFALRYDKVRVKYIVETLEFIRELRQLPTIKVYPSMANFVLIELQEGLKSTEFVAKLLITYGIYVRTCDDKIGLKGQFIRLASRSKEENDYVIQSIKACIEMNEVLKLVNETVV</sequence>
<keyword evidence="2" id="KW-0808">Transferase</keyword>
<evidence type="ECO:0000313" key="3">
    <source>
        <dbReference type="Proteomes" id="UP000223749"/>
    </source>
</evidence>
<evidence type="ECO:0000259" key="1">
    <source>
        <dbReference type="Pfam" id="PF00155"/>
    </source>
</evidence>
<dbReference type="InterPro" id="IPR015421">
    <property type="entry name" value="PyrdxlP-dep_Trfase_major"/>
</dbReference>
<dbReference type="GO" id="GO:0008483">
    <property type="term" value="F:transaminase activity"/>
    <property type="evidence" value="ECO:0007669"/>
    <property type="project" value="UniProtKB-KW"/>
</dbReference>
<dbReference type="EMBL" id="CP024091">
    <property type="protein sequence ID" value="ATP56098.1"/>
    <property type="molecule type" value="Genomic_DNA"/>
</dbReference>
<dbReference type="InterPro" id="IPR004839">
    <property type="entry name" value="Aminotransferase_I/II_large"/>
</dbReference>
<keyword evidence="2" id="KW-0032">Aminotransferase</keyword>
<dbReference type="Proteomes" id="UP000223749">
    <property type="component" value="Chromosome"/>
</dbReference>
<proteinExistence type="predicted"/>
<feature type="domain" description="Aminotransferase class I/classII large" evidence="1">
    <location>
        <begin position="85"/>
        <end position="383"/>
    </location>
</feature>
<dbReference type="InterPro" id="IPR015424">
    <property type="entry name" value="PyrdxlP-dep_Trfase"/>
</dbReference>
<dbReference type="PANTHER" id="PTHR42885">
    <property type="entry name" value="HISTIDINOL-PHOSPHATE AMINOTRANSFERASE-RELATED"/>
    <property type="match status" value="1"/>
</dbReference>
<keyword evidence="3" id="KW-1185">Reference proteome</keyword>
<dbReference type="RefSeq" id="WP_099438040.1">
    <property type="nucleotide sequence ID" value="NZ_CP024091.1"/>
</dbReference>
<reference evidence="2 3" key="1">
    <citation type="submission" date="2017-10" db="EMBL/GenBank/DDBJ databases">
        <title>Whole genome of Pedobacter ginsengisoli T01R-27 isolated from tomato rhizosphere.</title>
        <authorList>
            <person name="Weon H.-Y."/>
            <person name="Lee S.A."/>
            <person name="Sang M.K."/>
            <person name="Song J."/>
        </authorList>
    </citation>
    <scope>NUCLEOTIDE SEQUENCE [LARGE SCALE GENOMIC DNA]</scope>
    <source>
        <strain evidence="2 3">T01R-27</strain>
    </source>
</reference>
<dbReference type="CDD" id="cd00609">
    <property type="entry name" value="AAT_like"/>
    <property type="match status" value="1"/>
</dbReference>
<dbReference type="InterPro" id="IPR015422">
    <property type="entry name" value="PyrdxlP-dep_Trfase_small"/>
</dbReference>
<protein>
    <submittedName>
        <fullName evidence="2">Aminotransferase</fullName>
    </submittedName>
</protein>
<dbReference type="Gene3D" id="3.90.1150.10">
    <property type="entry name" value="Aspartate Aminotransferase, domain 1"/>
    <property type="match status" value="1"/>
</dbReference>